<dbReference type="Proteomes" id="UP000230423">
    <property type="component" value="Unassembled WGS sequence"/>
</dbReference>
<dbReference type="InterPro" id="IPR006202">
    <property type="entry name" value="Neur_chan_lig-bd"/>
</dbReference>
<name>A0A2G9UKP2_TELCI</name>
<dbReference type="AlphaFoldDB" id="A0A2G9UKP2"/>
<dbReference type="Gene3D" id="2.70.170.10">
    <property type="entry name" value="Neurotransmitter-gated ion-channel ligand-binding domain"/>
    <property type="match status" value="2"/>
</dbReference>
<evidence type="ECO:0000313" key="3">
    <source>
        <dbReference type="Proteomes" id="UP000230423"/>
    </source>
</evidence>
<feature type="domain" description="Neurotransmitter-gated ion-channel ligand-binding" evidence="1">
    <location>
        <begin position="120"/>
        <end position="178"/>
    </location>
</feature>
<feature type="domain" description="Neurotransmitter-gated ion-channel ligand-binding" evidence="1">
    <location>
        <begin position="4"/>
        <end position="51"/>
    </location>
</feature>
<dbReference type="GO" id="GO:0005230">
    <property type="term" value="F:extracellular ligand-gated monoatomic ion channel activity"/>
    <property type="evidence" value="ECO:0007669"/>
    <property type="project" value="InterPro"/>
</dbReference>
<dbReference type="OrthoDB" id="5872381at2759"/>
<dbReference type="PANTHER" id="PTHR18945">
    <property type="entry name" value="NEUROTRANSMITTER GATED ION CHANNEL"/>
    <property type="match status" value="1"/>
</dbReference>
<protein>
    <recommendedName>
        <fullName evidence="1">Neurotransmitter-gated ion-channel ligand-binding domain-containing protein</fullName>
    </recommendedName>
</protein>
<dbReference type="Pfam" id="PF02931">
    <property type="entry name" value="Neur_chan_LBD"/>
    <property type="match status" value="2"/>
</dbReference>
<organism evidence="2 3">
    <name type="scientific">Teladorsagia circumcincta</name>
    <name type="common">Brown stomach worm</name>
    <name type="synonym">Ostertagia circumcincta</name>
    <dbReference type="NCBI Taxonomy" id="45464"/>
    <lineage>
        <taxon>Eukaryota</taxon>
        <taxon>Metazoa</taxon>
        <taxon>Ecdysozoa</taxon>
        <taxon>Nematoda</taxon>
        <taxon>Chromadorea</taxon>
        <taxon>Rhabditida</taxon>
        <taxon>Rhabditina</taxon>
        <taxon>Rhabditomorpha</taxon>
        <taxon>Strongyloidea</taxon>
        <taxon>Trichostrongylidae</taxon>
        <taxon>Teladorsagia</taxon>
    </lineage>
</organism>
<dbReference type="SUPFAM" id="SSF63712">
    <property type="entry name" value="Nicotinic receptor ligand binding domain-like"/>
    <property type="match status" value="2"/>
</dbReference>
<evidence type="ECO:0000313" key="2">
    <source>
        <dbReference type="EMBL" id="PIO70838.1"/>
    </source>
</evidence>
<dbReference type="InterPro" id="IPR006201">
    <property type="entry name" value="Neur_channel"/>
</dbReference>
<proteinExistence type="predicted"/>
<dbReference type="GO" id="GO:0004888">
    <property type="term" value="F:transmembrane signaling receptor activity"/>
    <property type="evidence" value="ECO:0007669"/>
    <property type="project" value="InterPro"/>
</dbReference>
<sequence>MRMVESEQKVDFIFEYEMEWDDERLKWDPSEHCGLTHVHVPWNNVWVPELGMALTNIMSLTFILGILANVLPKTDELPKIDRTQFLHAQSELYKALMQDYEPKLSAISALGEFFSNTKVEAAQKVDITMEYKMSWTDERLSWNPADYCGIDEIYLSREDVWVPVASLGNGEWQITNLSLRSEEVEHGAAYFIEVLHQHL</sequence>
<reference evidence="2 3" key="1">
    <citation type="submission" date="2015-09" db="EMBL/GenBank/DDBJ databases">
        <title>Draft genome of the parasitic nematode Teladorsagia circumcincta isolate WARC Sus (inbred).</title>
        <authorList>
            <person name="Mitreva M."/>
        </authorList>
    </citation>
    <scope>NUCLEOTIDE SEQUENCE [LARGE SCALE GENOMIC DNA]</scope>
    <source>
        <strain evidence="2 3">S</strain>
    </source>
</reference>
<dbReference type="EMBL" id="KZ346138">
    <property type="protein sequence ID" value="PIO70838.1"/>
    <property type="molecule type" value="Genomic_DNA"/>
</dbReference>
<evidence type="ECO:0000259" key="1">
    <source>
        <dbReference type="Pfam" id="PF02931"/>
    </source>
</evidence>
<dbReference type="InterPro" id="IPR036734">
    <property type="entry name" value="Neur_chan_lig-bd_sf"/>
</dbReference>
<accession>A0A2G9UKP2</accession>
<keyword evidence="3" id="KW-1185">Reference proteome</keyword>
<dbReference type="GO" id="GO:0016020">
    <property type="term" value="C:membrane"/>
    <property type="evidence" value="ECO:0007669"/>
    <property type="project" value="InterPro"/>
</dbReference>
<gene>
    <name evidence="2" type="ORF">TELCIR_07288</name>
</gene>